<dbReference type="Pfam" id="PF08281">
    <property type="entry name" value="Sigma70_r4_2"/>
    <property type="match status" value="1"/>
</dbReference>
<dbReference type="Gene3D" id="1.10.10.10">
    <property type="entry name" value="Winged helix-like DNA-binding domain superfamily/Winged helix DNA-binding domain"/>
    <property type="match status" value="1"/>
</dbReference>
<dbReference type="Pfam" id="PF04542">
    <property type="entry name" value="Sigma70_r2"/>
    <property type="match status" value="1"/>
</dbReference>
<dbReference type="NCBIfam" id="TIGR02937">
    <property type="entry name" value="sigma70-ECF"/>
    <property type="match status" value="1"/>
</dbReference>
<dbReference type="InterPro" id="IPR013249">
    <property type="entry name" value="RNA_pol_sigma70_r4_t2"/>
</dbReference>
<dbReference type="InterPro" id="IPR013324">
    <property type="entry name" value="RNA_pol_sigma_r3/r4-like"/>
</dbReference>
<feature type="domain" description="RNA polymerase sigma factor 70 region 4 type 2" evidence="6">
    <location>
        <begin position="124"/>
        <end position="175"/>
    </location>
</feature>
<dbReference type="InterPro" id="IPR007627">
    <property type="entry name" value="RNA_pol_sigma70_r2"/>
</dbReference>
<dbReference type="InterPro" id="IPR014284">
    <property type="entry name" value="RNA_pol_sigma-70_dom"/>
</dbReference>
<dbReference type="NCBIfam" id="TIGR02985">
    <property type="entry name" value="Sig70_bacteroi1"/>
    <property type="match status" value="1"/>
</dbReference>
<gene>
    <name evidence="7" type="ORF">JKG61_10405</name>
</gene>
<dbReference type="InterPro" id="IPR014327">
    <property type="entry name" value="RNA_pol_sigma70_bacteroid"/>
</dbReference>
<dbReference type="SUPFAM" id="SSF88946">
    <property type="entry name" value="Sigma2 domain of RNA polymerase sigma factors"/>
    <property type="match status" value="1"/>
</dbReference>
<dbReference type="InterPro" id="IPR013325">
    <property type="entry name" value="RNA_pol_sigma_r2"/>
</dbReference>
<accession>A0ABS1R3A0</accession>
<keyword evidence="2" id="KW-0805">Transcription regulation</keyword>
<dbReference type="PANTHER" id="PTHR43133">
    <property type="entry name" value="RNA POLYMERASE ECF-TYPE SIGMA FACTO"/>
    <property type="match status" value="1"/>
</dbReference>
<evidence type="ECO:0000313" key="7">
    <source>
        <dbReference type="EMBL" id="MBL1409163.1"/>
    </source>
</evidence>
<dbReference type="SUPFAM" id="SSF88659">
    <property type="entry name" value="Sigma3 and sigma4 domains of RNA polymerase sigma factors"/>
    <property type="match status" value="1"/>
</dbReference>
<evidence type="ECO:0000256" key="2">
    <source>
        <dbReference type="ARBA" id="ARBA00023015"/>
    </source>
</evidence>
<feature type="domain" description="RNA polymerase sigma-70 region 2" evidence="5">
    <location>
        <begin position="27"/>
        <end position="89"/>
    </location>
</feature>
<dbReference type="RefSeq" id="WP_202102919.1">
    <property type="nucleotide sequence ID" value="NZ_JAERTY010000005.1"/>
</dbReference>
<keyword evidence="8" id="KW-1185">Reference proteome</keyword>
<protein>
    <submittedName>
        <fullName evidence="7">RNA polymerase sigma-70 factor</fullName>
    </submittedName>
</protein>
<evidence type="ECO:0000259" key="6">
    <source>
        <dbReference type="Pfam" id="PF08281"/>
    </source>
</evidence>
<comment type="caution">
    <text evidence="7">The sequence shown here is derived from an EMBL/GenBank/DDBJ whole genome shotgun (WGS) entry which is preliminary data.</text>
</comment>
<proteinExistence type="inferred from homology"/>
<keyword evidence="4" id="KW-0804">Transcription</keyword>
<dbReference type="Proteomes" id="UP000625283">
    <property type="component" value="Unassembled WGS sequence"/>
</dbReference>
<sequence>MSQIILMEDDKLLYLLKNGDEKAFQIIYDRYWKKLYTLAYYKVNCLATAEEIVQDIFCNLWRRRATFEIQSNLSNYLVVSVKYRVIKVLDKYYREQNYVNSLLKSNLIDDSTQEHLIYQELKDQLSKYTAELPEKCRLVFQLSREKGYTQKQIAKELNIAEKTVEAHLGKAIKHLRTRLSHFLQILL</sequence>
<evidence type="ECO:0000313" key="8">
    <source>
        <dbReference type="Proteomes" id="UP000625283"/>
    </source>
</evidence>
<name>A0ABS1R3A0_9SPHI</name>
<evidence type="ECO:0000259" key="5">
    <source>
        <dbReference type="Pfam" id="PF04542"/>
    </source>
</evidence>
<keyword evidence="3" id="KW-0731">Sigma factor</keyword>
<reference evidence="7 8" key="1">
    <citation type="submission" date="2021-01" db="EMBL/GenBank/DDBJ databases">
        <title>C459-1 draft genome sequence.</title>
        <authorList>
            <person name="Zhang X.-F."/>
        </authorList>
    </citation>
    <scope>NUCLEOTIDE SEQUENCE [LARGE SCALE GENOMIC DNA]</scope>
    <source>
        <strain evidence="8">C459-1</strain>
    </source>
</reference>
<dbReference type="EMBL" id="JAERTY010000005">
    <property type="protein sequence ID" value="MBL1409163.1"/>
    <property type="molecule type" value="Genomic_DNA"/>
</dbReference>
<dbReference type="InterPro" id="IPR036388">
    <property type="entry name" value="WH-like_DNA-bd_sf"/>
</dbReference>
<dbReference type="InterPro" id="IPR000792">
    <property type="entry name" value="Tscrpt_reg_LuxR_C"/>
</dbReference>
<dbReference type="PANTHER" id="PTHR43133:SF46">
    <property type="entry name" value="RNA POLYMERASE SIGMA-70 FACTOR ECF SUBFAMILY"/>
    <property type="match status" value="1"/>
</dbReference>
<evidence type="ECO:0000256" key="3">
    <source>
        <dbReference type="ARBA" id="ARBA00023082"/>
    </source>
</evidence>
<dbReference type="Gene3D" id="1.10.1740.10">
    <property type="match status" value="1"/>
</dbReference>
<comment type="similarity">
    <text evidence="1">Belongs to the sigma-70 factor family. ECF subfamily.</text>
</comment>
<dbReference type="PRINTS" id="PR00038">
    <property type="entry name" value="HTHLUXR"/>
</dbReference>
<dbReference type="InterPro" id="IPR039425">
    <property type="entry name" value="RNA_pol_sigma-70-like"/>
</dbReference>
<organism evidence="7 8">
    <name type="scientific">Sphingobacterium faecale</name>
    <dbReference type="NCBI Taxonomy" id="2803775"/>
    <lineage>
        <taxon>Bacteria</taxon>
        <taxon>Pseudomonadati</taxon>
        <taxon>Bacteroidota</taxon>
        <taxon>Sphingobacteriia</taxon>
        <taxon>Sphingobacteriales</taxon>
        <taxon>Sphingobacteriaceae</taxon>
        <taxon>Sphingobacterium</taxon>
    </lineage>
</organism>
<evidence type="ECO:0000256" key="1">
    <source>
        <dbReference type="ARBA" id="ARBA00010641"/>
    </source>
</evidence>
<evidence type="ECO:0000256" key="4">
    <source>
        <dbReference type="ARBA" id="ARBA00023163"/>
    </source>
</evidence>